<dbReference type="AlphaFoldDB" id="A0A6N8JC64"/>
<dbReference type="GO" id="GO:0015074">
    <property type="term" value="P:DNA integration"/>
    <property type="evidence" value="ECO:0007669"/>
    <property type="project" value="InterPro"/>
</dbReference>
<dbReference type="OrthoDB" id="9815231at2"/>
<protein>
    <submittedName>
        <fullName evidence="2">IS3 family transposase</fullName>
    </submittedName>
</protein>
<dbReference type="InterPro" id="IPR050900">
    <property type="entry name" value="Transposase_IS3/IS150/IS904"/>
</dbReference>
<accession>A0A6N8JC64</accession>
<comment type="caution">
    <text evidence="2">The sequence shown here is derived from an EMBL/GenBank/DDBJ whole genome shotgun (WGS) entry which is preliminary data.</text>
</comment>
<dbReference type="PANTHER" id="PTHR46889">
    <property type="entry name" value="TRANSPOSASE INSF FOR INSERTION SEQUENCE IS3B-RELATED"/>
    <property type="match status" value="1"/>
</dbReference>
<reference evidence="2 3" key="1">
    <citation type="submission" date="2019-12" db="EMBL/GenBank/DDBJ databases">
        <title>The draft genomic sequence of strain Chitinophaga oryziterrae JCM 16595.</title>
        <authorList>
            <person name="Zhang X."/>
        </authorList>
    </citation>
    <scope>NUCLEOTIDE SEQUENCE [LARGE SCALE GENOMIC DNA]</scope>
    <source>
        <strain evidence="2 3">JCM 16595</strain>
    </source>
</reference>
<name>A0A6N8JC64_9BACT</name>
<dbReference type="InterPro" id="IPR001584">
    <property type="entry name" value="Integrase_cat-core"/>
</dbReference>
<gene>
    <name evidence="2" type="ORF">GO495_15710</name>
</gene>
<evidence type="ECO:0000259" key="1">
    <source>
        <dbReference type="Pfam" id="PF13333"/>
    </source>
</evidence>
<evidence type="ECO:0000313" key="3">
    <source>
        <dbReference type="Proteomes" id="UP000468388"/>
    </source>
</evidence>
<dbReference type="Proteomes" id="UP000468388">
    <property type="component" value="Unassembled WGS sequence"/>
</dbReference>
<proteinExistence type="predicted"/>
<dbReference type="SUPFAM" id="SSF53098">
    <property type="entry name" value="Ribonuclease H-like"/>
    <property type="match status" value="1"/>
</dbReference>
<dbReference type="InterPro" id="IPR012337">
    <property type="entry name" value="RNaseH-like_sf"/>
</dbReference>
<dbReference type="RefSeq" id="WP_157300672.1">
    <property type="nucleotide sequence ID" value="NZ_BAAAZB010000005.1"/>
</dbReference>
<evidence type="ECO:0000313" key="2">
    <source>
        <dbReference type="EMBL" id="MVT42038.1"/>
    </source>
</evidence>
<dbReference type="PANTHER" id="PTHR46889:SF4">
    <property type="entry name" value="TRANSPOSASE INSO FOR INSERTION SEQUENCE ELEMENT IS911B-RELATED"/>
    <property type="match status" value="1"/>
</dbReference>
<dbReference type="Pfam" id="PF13333">
    <property type="entry name" value="rve_2"/>
    <property type="match status" value="1"/>
</dbReference>
<keyword evidence="3" id="KW-1185">Reference proteome</keyword>
<sequence length="76" mass="9392">MSRKENCWYNMVAESFFKTLKAQCIYQNKYRDKEQTALATFEYIEIWYNRKRLHFLLAYMPLEEFSLKLNKQSFTT</sequence>
<dbReference type="EMBL" id="WRXO01000004">
    <property type="protein sequence ID" value="MVT42038.1"/>
    <property type="molecule type" value="Genomic_DNA"/>
</dbReference>
<feature type="domain" description="Integrase catalytic" evidence="1">
    <location>
        <begin position="14"/>
        <end position="56"/>
    </location>
</feature>
<organism evidence="2 3">
    <name type="scientific">Chitinophaga oryziterrae</name>
    <dbReference type="NCBI Taxonomy" id="1031224"/>
    <lineage>
        <taxon>Bacteria</taxon>
        <taxon>Pseudomonadati</taxon>
        <taxon>Bacteroidota</taxon>
        <taxon>Chitinophagia</taxon>
        <taxon>Chitinophagales</taxon>
        <taxon>Chitinophagaceae</taxon>
        <taxon>Chitinophaga</taxon>
    </lineage>
</organism>